<evidence type="ECO:0000313" key="3">
    <source>
        <dbReference type="EMBL" id="TPX34220.1"/>
    </source>
</evidence>
<feature type="coiled-coil region" evidence="1">
    <location>
        <begin position="368"/>
        <end position="423"/>
    </location>
</feature>
<sequence length="603" mass="68378">MDHASSVQQENAQNTQRVSRKELLAIWKNQKAADQGKPDAIKNKTLGKPLGPKNALSEVTTNGRRNVLTTTVDKQSAPIADPTPSAAASFLSNVSTRKIKVYKSPHKSGIVPPHNTPVSMLTDGNGHKQGGRTVDLLNQSTRSLDLMDEIEAIIGKSLDSDARPTTPTRSIKTHLSTLSPYTTPSEVKALQLQLEAEREHTALLQSQKEDLTRQWQQRVHELEKTLSERDNRHRQMMALQEDEEDGLRGVLSELEARIATLESRLLETNDLHADQVTRLQHDLWEAQTDVHAVTGQLRDVEANRTEWSAAVAQRDLQIVELRACLDDRRASSANTTIIKPVKSTDTNDLVNDDIHSQSNSSTEYQTQLADIQQEVSDAYEVIEALESQIKELEDCKSANEIRIDELEGELLTAQVQLDRAHCEYGEQVKQLQDGLRATITENEMLMERLHTAISEQTDGNSIGVQTEMPLDRILVEVKELNKQNNMLRFRGEAWRHQYMKSQSLHQENVHELTQKMEEDSQKWSATESLIDTLRQQLIDAVTKSIQKTNETEIKYQSEKRKADMLEEQLKSEREQRRKIEKTVAEHFCMGSRRTSSQDTVENK</sequence>
<proteinExistence type="predicted"/>
<organism evidence="3 4">
    <name type="scientific">Synchytrium microbalum</name>
    <dbReference type="NCBI Taxonomy" id="1806994"/>
    <lineage>
        <taxon>Eukaryota</taxon>
        <taxon>Fungi</taxon>
        <taxon>Fungi incertae sedis</taxon>
        <taxon>Chytridiomycota</taxon>
        <taxon>Chytridiomycota incertae sedis</taxon>
        <taxon>Chytridiomycetes</taxon>
        <taxon>Synchytriales</taxon>
        <taxon>Synchytriaceae</taxon>
        <taxon>Synchytrium</taxon>
    </lineage>
</organism>
<name>A0A507BY25_9FUNG</name>
<evidence type="ECO:0000256" key="2">
    <source>
        <dbReference type="SAM" id="MobiDB-lite"/>
    </source>
</evidence>
<feature type="coiled-coil region" evidence="1">
    <location>
        <begin position="548"/>
        <end position="582"/>
    </location>
</feature>
<feature type="coiled-coil region" evidence="1">
    <location>
        <begin position="244"/>
        <end position="271"/>
    </location>
</feature>
<comment type="caution">
    <text evidence="3">The sequence shown here is derived from an EMBL/GenBank/DDBJ whole genome shotgun (WGS) entry which is preliminary data.</text>
</comment>
<dbReference type="RefSeq" id="XP_031025017.1">
    <property type="nucleotide sequence ID" value="XM_031169071.1"/>
</dbReference>
<protein>
    <submittedName>
        <fullName evidence="3">Uncharacterized protein</fullName>
    </submittedName>
</protein>
<dbReference type="Gene3D" id="1.10.287.1490">
    <property type="match status" value="1"/>
</dbReference>
<gene>
    <name evidence="3" type="ORF">SmJEL517_g03143</name>
</gene>
<dbReference type="AlphaFoldDB" id="A0A507BY25"/>
<dbReference type="GeneID" id="42004368"/>
<dbReference type="Proteomes" id="UP000319731">
    <property type="component" value="Unassembled WGS sequence"/>
</dbReference>
<feature type="region of interest" description="Disordered" evidence="2">
    <location>
        <begin position="29"/>
        <end position="55"/>
    </location>
</feature>
<dbReference type="OrthoDB" id="10532010at2759"/>
<evidence type="ECO:0000313" key="4">
    <source>
        <dbReference type="Proteomes" id="UP000319731"/>
    </source>
</evidence>
<keyword evidence="4" id="KW-1185">Reference proteome</keyword>
<evidence type="ECO:0000256" key="1">
    <source>
        <dbReference type="SAM" id="Coils"/>
    </source>
</evidence>
<reference evidence="3 4" key="1">
    <citation type="journal article" date="2019" name="Sci. Rep.">
        <title>Comparative genomics of chytrid fungi reveal insights into the obligate biotrophic and pathogenic lifestyle of Synchytrium endobioticum.</title>
        <authorList>
            <person name="van de Vossenberg B.T.L.H."/>
            <person name="Warris S."/>
            <person name="Nguyen H.D.T."/>
            <person name="van Gent-Pelzer M.P.E."/>
            <person name="Joly D.L."/>
            <person name="van de Geest H.C."/>
            <person name="Bonants P.J.M."/>
            <person name="Smith D.S."/>
            <person name="Levesque C.A."/>
            <person name="van der Lee T.A.J."/>
        </authorList>
    </citation>
    <scope>NUCLEOTIDE SEQUENCE [LARGE SCALE GENOMIC DNA]</scope>
    <source>
        <strain evidence="3 4">JEL517</strain>
    </source>
</reference>
<dbReference type="EMBL" id="QEAO01000015">
    <property type="protein sequence ID" value="TPX34220.1"/>
    <property type="molecule type" value="Genomic_DNA"/>
</dbReference>
<keyword evidence="1" id="KW-0175">Coiled coil</keyword>
<accession>A0A507BY25</accession>